<accession>A0A8H5M7E5</accession>
<dbReference type="InterPro" id="IPR005036">
    <property type="entry name" value="CBM21_dom"/>
</dbReference>
<organism evidence="3 4">
    <name type="scientific">Collybiopsis confluens</name>
    <dbReference type="NCBI Taxonomy" id="2823264"/>
    <lineage>
        <taxon>Eukaryota</taxon>
        <taxon>Fungi</taxon>
        <taxon>Dikarya</taxon>
        <taxon>Basidiomycota</taxon>
        <taxon>Agaricomycotina</taxon>
        <taxon>Agaricomycetes</taxon>
        <taxon>Agaricomycetidae</taxon>
        <taxon>Agaricales</taxon>
        <taxon>Marasmiineae</taxon>
        <taxon>Omphalotaceae</taxon>
        <taxon>Collybiopsis</taxon>
    </lineage>
</organism>
<dbReference type="GO" id="GO:2001069">
    <property type="term" value="F:glycogen binding"/>
    <property type="evidence" value="ECO:0007669"/>
    <property type="project" value="TreeGrafter"/>
</dbReference>
<proteinExistence type="predicted"/>
<evidence type="ECO:0000313" key="4">
    <source>
        <dbReference type="Proteomes" id="UP000518752"/>
    </source>
</evidence>
<dbReference type="PROSITE" id="PS51159">
    <property type="entry name" value="CBM21"/>
    <property type="match status" value="1"/>
</dbReference>
<dbReference type="Gene3D" id="2.60.40.2440">
    <property type="entry name" value="Carbohydrate binding type-21 domain"/>
    <property type="match status" value="1"/>
</dbReference>
<evidence type="ECO:0000313" key="3">
    <source>
        <dbReference type="EMBL" id="KAF5384020.1"/>
    </source>
</evidence>
<feature type="compositionally biased region" description="Polar residues" evidence="1">
    <location>
        <begin position="274"/>
        <end position="285"/>
    </location>
</feature>
<feature type="domain" description="CBM21" evidence="2">
    <location>
        <begin position="428"/>
        <end position="551"/>
    </location>
</feature>
<name>A0A8H5M7E5_9AGAR</name>
<protein>
    <recommendedName>
        <fullName evidence="2">CBM21 domain-containing protein</fullName>
    </recommendedName>
</protein>
<gene>
    <name evidence="3" type="ORF">D9757_006927</name>
</gene>
<dbReference type="Pfam" id="PF03370">
    <property type="entry name" value="CBM_21"/>
    <property type="match status" value="1"/>
</dbReference>
<dbReference type="PANTHER" id="PTHR12307:SF36">
    <property type="entry name" value="GLYCOGEN-BINDING SUBUNIT 76A"/>
    <property type="match status" value="1"/>
</dbReference>
<feature type="region of interest" description="Disordered" evidence="1">
    <location>
        <begin position="1"/>
        <end position="167"/>
    </location>
</feature>
<feature type="compositionally biased region" description="Polar residues" evidence="1">
    <location>
        <begin position="27"/>
        <end position="45"/>
    </location>
</feature>
<feature type="compositionally biased region" description="Polar residues" evidence="1">
    <location>
        <begin position="65"/>
        <end position="75"/>
    </location>
</feature>
<dbReference type="InterPro" id="IPR050782">
    <property type="entry name" value="PP1_regulatory_subunit_3"/>
</dbReference>
<dbReference type="GO" id="GO:0008157">
    <property type="term" value="F:protein phosphatase 1 binding"/>
    <property type="evidence" value="ECO:0007669"/>
    <property type="project" value="TreeGrafter"/>
</dbReference>
<feature type="compositionally biased region" description="Low complexity" evidence="1">
    <location>
        <begin position="288"/>
        <end position="313"/>
    </location>
</feature>
<feature type="region of interest" description="Disordered" evidence="1">
    <location>
        <begin position="214"/>
        <end position="318"/>
    </location>
</feature>
<evidence type="ECO:0000256" key="1">
    <source>
        <dbReference type="SAM" id="MobiDB-lite"/>
    </source>
</evidence>
<dbReference type="PANTHER" id="PTHR12307">
    <property type="entry name" value="PROTEIN PHOSPHATASE 1 REGULATORY SUBUNIT"/>
    <property type="match status" value="1"/>
</dbReference>
<feature type="compositionally biased region" description="Low complexity" evidence="1">
    <location>
        <begin position="144"/>
        <end position="162"/>
    </location>
</feature>
<feature type="compositionally biased region" description="Low complexity" evidence="1">
    <location>
        <begin position="12"/>
        <end position="22"/>
    </location>
</feature>
<comment type="caution">
    <text evidence="3">The sequence shown here is derived from an EMBL/GenBank/DDBJ whole genome shotgun (WGS) entry which is preliminary data.</text>
</comment>
<dbReference type="Proteomes" id="UP000518752">
    <property type="component" value="Unassembled WGS sequence"/>
</dbReference>
<dbReference type="AlphaFoldDB" id="A0A8H5M7E5"/>
<reference evidence="3 4" key="1">
    <citation type="journal article" date="2020" name="ISME J.">
        <title>Uncovering the hidden diversity of litter-decomposition mechanisms in mushroom-forming fungi.</title>
        <authorList>
            <person name="Floudas D."/>
            <person name="Bentzer J."/>
            <person name="Ahren D."/>
            <person name="Johansson T."/>
            <person name="Persson P."/>
            <person name="Tunlid A."/>
        </authorList>
    </citation>
    <scope>NUCLEOTIDE SEQUENCE [LARGE SCALE GENOMIC DNA]</scope>
    <source>
        <strain evidence="3 4">CBS 406.79</strain>
    </source>
</reference>
<dbReference type="InterPro" id="IPR038175">
    <property type="entry name" value="CBM21_dom_sf"/>
</dbReference>
<dbReference type="GO" id="GO:0005979">
    <property type="term" value="P:regulation of glycogen biosynthetic process"/>
    <property type="evidence" value="ECO:0007669"/>
    <property type="project" value="TreeGrafter"/>
</dbReference>
<evidence type="ECO:0000259" key="2">
    <source>
        <dbReference type="PROSITE" id="PS51159"/>
    </source>
</evidence>
<dbReference type="EMBL" id="JAACJN010000045">
    <property type="protein sequence ID" value="KAF5384020.1"/>
    <property type="molecule type" value="Genomic_DNA"/>
</dbReference>
<feature type="compositionally biased region" description="Pro residues" evidence="1">
    <location>
        <begin position="1"/>
        <end position="11"/>
    </location>
</feature>
<feature type="compositionally biased region" description="Low complexity" evidence="1">
    <location>
        <begin position="214"/>
        <end position="254"/>
    </location>
</feature>
<sequence>MPFSVPTPPPTSLAATLAGLPPDISKRSLSSHFAPSNSFSNQNGSGAFMPLGMLPRRDPKHIPSLSGNPKVTSANAKRFHLRANSASSSSSSEDESDFLHPPNQPHRQEDIANDDTDNGNGWPPMLKLRVHHLHQSNHDGVPFPRSSPNSSPLPRSPMPLSMQASGEQLSPLEEIHSDIIGLPSSQSTAPLPISASNPIYSPYQYSPQDRKALTLPLRPSPTRSSSSPHLPSNRPLKSSLKSSSSTSSIHSHSGPGHHVHHAQYAHSAHLRASSAPSTPGQQITYYDSGPSSPGSPTSTSSPLNSGTSSPTTPKSVHFPSLPIHLERVRLFHKTAKPASLLTVRTAEETETETETDRVNDWGYGFRGASATSRTGAFPFPKMSPSPGSPNSSVWPLVSPEYRNGSMKLELDMGGYPIPDPSSIPPTSGTNIFLESISLSPFAPDDKLHVTGSFIVRNLAFEKDVAVRFTMDEWSTVSEIKANWVTNVPSPFVGHRSSLKSTDSWDRFSFLINLSDYTPISLPSKTIYFVGRYTVPGGEYWDNCRGRNWRIRFKVAALEDDKKLVPSVPPNVIISPPSASSPATSMADTTVPLASFARSTLTDLASPIPTIKSPSSGRSEALAQATAQRLRKFSLSNYVAPGSSLSLIPAAKVELNSTQQSSSSELAPTEPIAADKEEAQSFPTNVPTPSSVSAISPISRASISSPGTSTPPVEANSETLYDWFVKRWCFAEPDQPWIPNRDGSGVPNSGLGLEISQ</sequence>
<keyword evidence="4" id="KW-1185">Reference proteome</keyword>
<dbReference type="OrthoDB" id="1881at2759"/>
<dbReference type="GO" id="GO:0000164">
    <property type="term" value="C:protein phosphatase type 1 complex"/>
    <property type="evidence" value="ECO:0007669"/>
    <property type="project" value="TreeGrafter"/>
</dbReference>